<evidence type="ECO:0000256" key="1">
    <source>
        <dbReference type="SAM" id="Phobius"/>
    </source>
</evidence>
<dbReference type="EMBL" id="JACIJM010000012">
    <property type="protein sequence ID" value="MBB5723629.1"/>
    <property type="molecule type" value="Genomic_DNA"/>
</dbReference>
<proteinExistence type="predicted"/>
<sequence length="116" mass="12001">MTFVPPSRVTAAPAEKAGVLRRIAVLAAFVIVVAVLASWPRRGLPVVVVFSPNLSLGEIDLRITSAGGALVDFGRFKGVVVGLSPDPDFAKKLYANGALWVMDGALTTGLCVVPAG</sequence>
<feature type="transmembrane region" description="Helical" evidence="1">
    <location>
        <begin position="20"/>
        <end position="39"/>
    </location>
</feature>
<keyword evidence="3" id="KW-1185">Reference proteome</keyword>
<reference evidence="2 3" key="1">
    <citation type="submission" date="2020-08" db="EMBL/GenBank/DDBJ databases">
        <title>Genomic Encyclopedia of Type Strains, Phase IV (KMG-IV): sequencing the most valuable type-strain genomes for metagenomic binning, comparative biology and taxonomic classification.</title>
        <authorList>
            <person name="Goeker M."/>
        </authorList>
    </citation>
    <scope>NUCLEOTIDE SEQUENCE [LARGE SCALE GENOMIC DNA]</scope>
    <source>
        <strain evidence="2 3">DSM 101064</strain>
    </source>
</reference>
<evidence type="ECO:0000313" key="3">
    <source>
        <dbReference type="Proteomes" id="UP000535415"/>
    </source>
</evidence>
<keyword evidence="1" id="KW-1133">Transmembrane helix</keyword>
<dbReference type="AlphaFoldDB" id="A0A7W9BP53"/>
<comment type="caution">
    <text evidence="2">The sequence shown here is derived from an EMBL/GenBank/DDBJ whole genome shotgun (WGS) entry which is preliminary data.</text>
</comment>
<protein>
    <submittedName>
        <fullName evidence="2">Uncharacterized protein</fullName>
    </submittedName>
</protein>
<accession>A0A7W9BP53</accession>
<gene>
    <name evidence="2" type="ORF">FHS72_003274</name>
</gene>
<dbReference type="Proteomes" id="UP000535415">
    <property type="component" value="Unassembled WGS sequence"/>
</dbReference>
<organism evidence="2 3">
    <name type="scientific">Yoonia ponticola</name>
    <dbReference type="NCBI Taxonomy" id="1524255"/>
    <lineage>
        <taxon>Bacteria</taxon>
        <taxon>Pseudomonadati</taxon>
        <taxon>Pseudomonadota</taxon>
        <taxon>Alphaproteobacteria</taxon>
        <taxon>Rhodobacterales</taxon>
        <taxon>Paracoccaceae</taxon>
        <taxon>Yoonia</taxon>
    </lineage>
</organism>
<evidence type="ECO:0000313" key="2">
    <source>
        <dbReference type="EMBL" id="MBB5723629.1"/>
    </source>
</evidence>
<keyword evidence="1" id="KW-0472">Membrane</keyword>
<name>A0A7W9BP53_9RHOB</name>
<keyword evidence="1" id="KW-0812">Transmembrane</keyword>